<evidence type="ECO:0000313" key="4">
    <source>
        <dbReference type="EMBL" id="NVP53717.1"/>
    </source>
</evidence>
<evidence type="ECO:0000256" key="1">
    <source>
        <dbReference type="ARBA" id="ARBA00012528"/>
    </source>
</evidence>
<dbReference type="CDD" id="cd01949">
    <property type="entry name" value="GGDEF"/>
    <property type="match status" value="1"/>
</dbReference>
<feature type="domain" description="GGDEF" evidence="3">
    <location>
        <begin position="243"/>
        <end position="376"/>
    </location>
</feature>
<dbReference type="EC" id="2.7.7.65" evidence="1"/>
<evidence type="ECO:0000259" key="3">
    <source>
        <dbReference type="PROSITE" id="PS50887"/>
    </source>
</evidence>
<feature type="transmembrane region" description="Helical" evidence="2">
    <location>
        <begin position="92"/>
        <end position="110"/>
    </location>
</feature>
<feature type="transmembrane region" description="Helical" evidence="2">
    <location>
        <begin position="146"/>
        <end position="171"/>
    </location>
</feature>
<dbReference type="RefSeq" id="WP_176947786.1">
    <property type="nucleotide sequence ID" value="NZ_JABXYK010000001.1"/>
</dbReference>
<dbReference type="Proteomes" id="UP000659172">
    <property type="component" value="Unassembled WGS sequence"/>
</dbReference>
<dbReference type="InterPro" id="IPR050469">
    <property type="entry name" value="Diguanylate_Cyclase"/>
</dbReference>
<reference evidence="4 5" key="1">
    <citation type="submission" date="2020-06" db="EMBL/GenBank/DDBJ databases">
        <title>Rhizobium sp.nov. isolated from the tomato plant.</title>
        <authorList>
            <person name="Thin K.K."/>
            <person name="Zhang X."/>
            <person name="He S."/>
        </authorList>
    </citation>
    <scope>NUCLEOTIDE SEQUENCE [LARGE SCALE GENOMIC DNA]</scope>
    <source>
        <strain evidence="4 5">DBTS2</strain>
    </source>
</reference>
<dbReference type="PROSITE" id="PS50887">
    <property type="entry name" value="GGDEF"/>
    <property type="match status" value="1"/>
</dbReference>
<dbReference type="InterPro" id="IPR029787">
    <property type="entry name" value="Nucleotide_cyclase"/>
</dbReference>
<gene>
    <name evidence="4" type="ORF">HV823_00485</name>
</gene>
<dbReference type="Pfam" id="PF00990">
    <property type="entry name" value="GGDEF"/>
    <property type="match status" value="1"/>
</dbReference>
<dbReference type="PANTHER" id="PTHR45138:SF2">
    <property type="entry name" value="DIGUANYLATE CYCLASE VDCA"/>
    <property type="match status" value="1"/>
</dbReference>
<keyword evidence="2" id="KW-0812">Transmembrane</keyword>
<keyword evidence="2" id="KW-1133">Transmembrane helix</keyword>
<feature type="transmembrane region" description="Helical" evidence="2">
    <location>
        <begin position="6"/>
        <end position="26"/>
    </location>
</feature>
<dbReference type="PANTHER" id="PTHR45138">
    <property type="entry name" value="REGULATORY COMPONENTS OF SENSORY TRANSDUCTION SYSTEM"/>
    <property type="match status" value="1"/>
</dbReference>
<feature type="transmembrane region" description="Helical" evidence="2">
    <location>
        <begin position="116"/>
        <end position="134"/>
    </location>
</feature>
<feature type="transmembrane region" description="Helical" evidence="2">
    <location>
        <begin position="183"/>
        <end position="204"/>
    </location>
</feature>
<feature type="transmembrane region" description="Helical" evidence="2">
    <location>
        <begin position="59"/>
        <end position="80"/>
    </location>
</feature>
<dbReference type="SMART" id="SM00267">
    <property type="entry name" value="GGDEF"/>
    <property type="match status" value="1"/>
</dbReference>
<name>A0ABX2Q9M8_9HYPH</name>
<dbReference type="InterPro" id="IPR043128">
    <property type="entry name" value="Rev_trsase/Diguanyl_cyclase"/>
</dbReference>
<accession>A0ABX2Q9M8</accession>
<protein>
    <recommendedName>
        <fullName evidence="1">diguanylate cyclase</fullName>
        <ecNumber evidence="1">2.7.7.65</ecNumber>
    </recommendedName>
</protein>
<keyword evidence="2" id="KW-0472">Membrane</keyword>
<comment type="caution">
    <text evidence="4">The sequence shown here is derived from an EMBL/GenBank/DDBJ whole genome shotgun (WGS) entry which is preliminary data.</text>
</comment>
<dbReference type="SUPFAM" id="SSF55073">
    <property type="entry name" value="Nucleotide cyclase"/>
    <property type="match status" value="1"/>
</dbReference>
<sequence length="392" mass="42326">MNEDFAFLLPVVMGLFGAAFLIVARFGIRSSAYWGAGILSAALGFVVPLSIPALPVKPVAMTAEALFFAAFFLYGQALLVHFGRSTLFWQRLSLALLAYVVIAYVVIVAENLQLELFVSDLTCVILLATAVAAVRHRARRPIDKLLFWVMVFVCAENLLRVIVFLFLASPITMDQFAGSDYSFVMQITATVGAMVMAMTALAVMTVNVVERHRNDADSDSLTGLLNRRGFDRAAAGLLAGEAQDVALILFDIDHFKRINDDYGHAVGDEVIRSIAEVAAAVLPGGSILARFGGEEFVALLPNHTAARALDVAGRMQAAIRKKNWRNLGLEGGVTASFGIDALGRGDHSIYESIGRADGAMYEAKRTGRDRIVSAGGTTSPAAHPHLRIIRKQ</sequence>
<keyword evidence="5" id="KW-1185">Reference proteome</keyword>
<evidence type="ECO:0000313" key="5">
    <source>
        <dbReference type="Proteomes" id="UP000659172"/>
    </source>
</evidence>
<organism evidence="4 5">
    <name type="scientific">Mycoplana rhizolycopersici</name>
    <dbReference type="NCBI Taxonomy" id="2746702"/>
    <lineage>
        <taxon>Bacteria</taxon>
        <taxon>Pseudomonadati</taxon>
        <taxon>Pseudomonadota</taxon>
        <taxon>Alphaproteobacteria</taxon>
        <taxon>Hyphomicrobiales</taxon>
        <taxon>Rhizobiaceae</taxon>
        <taxon>Mycoplana</taxon>
    </lineage>
</organism>
<dbReference type="InterPro" id="IPR000160">
    <property type="entry name" value="GGDEF_dom"/>
</dbReference>
<feature type="transmembrane region" description="Helical" evidence="2">
    <location>
        <begin position="33"/>
        <end position="53"/>
    </location>
</feature>
<dbReference type="Gene3D" id="3.30.70.270">
    <property type="match status" value="1"/>
</dbReference>
<dbReference type="NCBIfam" id="TIGR00254">
    <property type="entry name" value="GGDEF"/>
    <property type="match status" value="1"/>
</dbReference>
<evidence type="ECO:0000256" key="2">
    <source>
        <dbReference type="SAM" id="Phobius"/>
    </source>
</evidence>
<proteinExistence type="predicted"/>
<dbReference type="EMBL" id="JABXYK010000001">
    <property type="protein sequence ID" value="NVP53717.1"/>
    <property type="molecule type" value="Genomic_DNA"/>
</dbReference>